<evidence type="ECO:0000313" key="4">
    <source>
        <dbReference type="Proteomes" id="UP001149719"/>
    </source>
</evidence>
<feature type="coiled-coil region" evidence="1">
    <location>
        <begin position="20"/>
        <end position="47"/>
    </location>
</feature>
<gene>
    <name evidence="3" type="ORF">O1D97_04700</name>
</gene>
<keyword evidence="1" id="KW-0175">Coiled coil</keyword>
<sequence length="114" mass="12112">MAILTLNDKQYDIEKLSPEAQAKLNSARFCEQKIETLEAELSMIRTARSAYLQALPELVSDAALVAPVAKAAPAKKASVAKKSPVAKKAPAVKKAPVAKKAPVRKTASKAKTAE</sequence>
<accession>A0ABT4JT23</accession>
<feature type="compositionally biased region" description="Low complexity" evidence="2">
    <location>
        <begin position="77"/>
        <end position="100"/>
    </location>
</feature>
<dbReference type="EMBL" id="JAPUBN010000011">
    <property type="protein sequence ID" value="MCZ2720963.1"/>
    <property type="molecule type" value="Genomic_DNA"/>
</dbReference>
<reference evidence="3" key="1">
    <citation type="submission" date="2022-12" db="EMBL/GenBank/DDBJ databases">
        <title>Marinomonas 15G1-11 sp. nov, isolated from marine algae.</title>
        <authorList>
            <person name="Butt M."/>
            <person name="Choi D.G."/>
            <person name="Kim J.M."/>
            <person name="Lee J.K."/>
            <person name="Baek J.H."/>
            <person name="Jeon C.O."/>
        </authorList>
    </citation>
    <scope>NUCLEOTIDE SEQUENCE</scope>
    <source>
        <strain evidence="3">15G1-11</strain>
    </source>
</reference>
<name>A0ABT4JT23_9GAMM</name>
<dbReference type="RefSeq" id="WP_269123266.1">
    <property type="nucleotide sequence ID" value="NZ_JAPUBN010000011.1"/>
</dbReference>
<keyword evidence="4" id="KW-1185">Reference proteome</keyword>
<dbReference type="Proteomes" id="UP001149719">
    <property type="component" value="Unassembled WGS sequence"/>
</dbReference>
<proteinExistence type="predicted"/>
<protein>
    <submittedName>
        <fullName evidence="3">DUF6447 family protein</fullName>
    </submittedName>
</protein>
<evidence type="ECO:0000256" key="1">
    <source>
        <dbReference type="SAM" id="Coils"/>
    </source>
</evidence>
<evidence type="ECO:0000313" key="3">
    <source>
        <dbReference type="EMBL" id="MCZ2720963.1"/>
    </source>
</evidence>
<feature type="region of interest" description="Disordered" evidence="2">
    <location>
        <begin position="77"/>
        <end position="114"/>
    </location>
</feature>
<evidence type="ECO:0000256" key="2">
    <source>
        <dbReference type="SAM" id="MobiDB-lite"/>
    </source>
</evidence>
<comment type="caution">
    <text evidence="3">The sequence shown here is derived from an EMBL/GenBank/DDBJ whole genome shotgun (WGS) entry which is preliminary data.</text>
</comment>
<organism evidence="3 4">
    <name type="scientific">Marinomonas phaeophyticola</name>
    <dbReference type="NCBI Taxonomy" id="3004091"/>
    <lineage>
        <taxon>Bacteria</taxon>
        <taxon>Pseudomonadati</taxon>
        <taxon>Pseudomonadota</taxon>
        <taxon>Gammaproteobacteria</taxon>
        <taxon>Oceanospirillales</taxon>
        <taxon>Oceanospirillaceae</taxon>
        <taxon>Marinomonas</taxon>
    </lineage>
</organism>